<feature type="region of interest" description="Disordered" evidence="1">
    <location>
        <begin position="73"/>
        <end position="103"/>
    </location>
</feature>
<sequence length="103" mass="10883">MTEDPARRFLDETVPKHDEWDGREPEDGPARPRHVQHPADPLAPLTAKERRANALRNVAWGVGSTAAFAAGAALSDDDADTDISRDDGGFDAGGDFGEAGSGL</sequence>
<evidence type="ECO:0000256" key="1">
    <source>
        <dbReference type="SAM" id="MobiDB-lite"/>
    </source>
</evidence>
<dbReference type="EMBL" id="SOCP01000026">
    <property type="protein sequence ID" value="TDV38748.1"/>
    <property type="molecule type" value="Genomic_DNA"/>
</dbReference>
<dbReference type="OrthoDB" id="3700739at2"/>
<comment type="caution">
    <text evidence="2">The sequence shown here is derived from an EMBL/GenBank/DDBJ whole genome shotgun (WGS) entry which is preliminary data.</text>
</comment>
<dbReference type="Proteomes" id="UP000294927">
    <property type="component" value="Unassembled WGS sequence"/>
</dbReference>
<evidence type="ECO:0000313" key="2">
    <source>
        <dbReference type="EMBL" id="TDV38748.1"/>
    </source>
</evidence>
<feature type="compositionally biased region" description="Gly residues" evidence="1">
    <location>
        <begin position="90"/>
        <end position="103"/>
    </location>
</feature>
<feature type="region of interest" description="Disordered" evidence="1">
    <location>
        <begin position="1"/>
        <end position="45"/>
    </location>
</feature>
<accession>A0A4R7USJ0</accession>
<name>A0A4R7USJ0_9PSEU</name>
<reference evidence="2 3" key="1">
    <citation type="submission" date="2019-03" db="EMBL/GenBank/DDBJ databases">
        <title>Genomic Encyclopedia of Archaeal and Bacterial Type Strains, Phase II (KMG-II): from individual species to whole genera.</title>
        <authorList>
            <person name="Goeker M."/>
        </authorList>
    </citation>
    <scope>NUCLEOTIDE SEQUENCE [LARGE SCALE GENOMIC DNA]</scope>
    <source>
        <strain evidence="2 3">DSM 45499</strain>
    </source>
</reference>
<gene>
    <name evidence="2" type="ORF">CLV71_126137</name>
</gene>
<feature type="compositionally biased region" description="Basic and acidic residues" evidence="1">
    <location>
        <begin position="1"/>
        <end position="30"/>
    </location>
</feature>
<proteinExistence type="predicted"/>
<dbReference type="RefSeq" id="WP_133908872.1">
    <property type="nucleotide sequence ID" value="NZ_SOCP01000026.1"/>
</dbReference>
<dbReference type="AlphaFoldDB" id="A0A4R7USJ0"/>
<protein>
    <submittedName>
        <fullName evidence="2">Uncharacterized protein</fullName>
    </submittedName>
</protein>
<keyword evidence="3" id="KW-1185">Reference proteome</keyword>
<organism evidence="2 3">
    <name type="scientific">Actinophytocola oryzae</name>
    <dbReference type="NCBI Taxonomy" id="502181"/>
    <lineage>
        <taxon>Bacteria</taxon>
        <taxon>Bacillati</taxon>
        <taxon>Actinomycetota</taxon>
        <taxon>Actinomycetes</taxon>
        <taxon>Pseudonocardiales</taxon>
        <taxon>Pseudonocardiaceae</taxon>
    </lineage>
</organism>
<evidence type="ECO:0000313" key="3">
    <source>
        <dbReference type="Proteomes" id="UP000294927"/>
    </source>
</evidence>